<sequence length="50" mass="5877">MEALPTTFPVPHVRMPNSYNIKIYTFIRELYHIICKVKRTGVENNGVKEQ</sequence>
<dbReference type="KEGG" id="dpp:DICPUDRAFT_150268"/>
<organism evidence="1 2">
    <name type="scientific">Dictyostelium purpureum</name>
    <name type="common">Slime mold</name>
    <dbReference type="NCBI Taxonomy" id="5786"/>
    <lineage>
        <taxon>Eukaryota</taxon>
        <taxon>Amoebozoa</taxon>
        <taxon>Evosea</taxon>
        <taxon>Eumycetozoa</taxon>
        <taxon>Dictyostelia</taxon>
        <taxon>Dictyosteliales</taxon>
        <taxon>Dictyosteliaceae</taxon>
        <taxon>Dictyostelium</taxon>
    </lineage>
</organism>
<protein>
    <submittedName>
        <fullName evidence="1">Uncharacterized protein</fullName>
    </submittedName>
</protein>
<dbReference type="GeneID" id="10503707"/>
<evidence type="ECO:0000313" key="2">
    <source>
        <dbReference type="Proteomes" id="UP000001064"/>
    </source>
</evidence>
<keyword evidence="2" id="KW-1185">Reference proteome</keyword>
<proteinExistence type="predicted"/>
<evidence type="ECO:0000313" key="1">
    <source>
        <dbReference type="EMBL" id="EGC37164.1"/>
    </source>
</evidence>
<accession>F0ZFW4</accession>
<dbReference type="Proteomes" id="UP000001064">
    <property type="component" value="Unassembled WGS sequence"/>
</dbReference>
<gene>
    <name evidence="1" type="ORF">DICPUDRAFT_150268</name>
</gene>
<dbReference type="InParanoid" id="F0ZFW4"/>
<dbReference type="EMBL" id="GL871006">
    <property type="protein sequence ID" value="EGC37164.1"/>
    <property type="molecule type" value="Genomic_DNA"/>
</dbReference>
<reference evidence="2" key="1">
    <citation type="journal article" date="2011" name="Genome Biol.">
        <title>Comparative genomics of the social amoebae Dictyostelium discoideum and Dictyostelium purpureum.</title>
        <authorList>
            <consortium name="US DOE Joint Genome Institute (JGI-PGF)"/>
            <person name="Sucgang R."/>
            <person name="Kuo A."/>
            <person name="Tian X."/>
            <person name="Salerno W."/>
            <person name="Parikh A."/>
            <person name="Feasley C.L."/>
            <person name="Dalin E."/>
            <person name="Tu H."/>
            <person name="Huang E."/>
            <person name="Barry K."/>
            <person name="Lindquist E."/>
            <person name="Shapiro H."/>
            <person name="Bruce D."/>
            <person name="Schmutz J."/>
            <person name="Salamov A."/>
            <person name="Fey P."/>
            <person name="Gaudet P."/>
            <person name="Anjard C."/>
            <person name="Babu M.M."/>
            <person name="Basu S."/>
            <person name="Bushmanova Y."/>
            <person name="van der Wel H."/>
            <person name="Katoh-Kurasawa M."/>
            <person name="Dinh C."/>
            <person name="Coutinho P.M."/>
            <person name="Saito T."/>
            <person name="Elias M."/>
            <person name="Schaap P."/>
            <person name="Kay R.R."/>
            <person name="Henrissat B."/>
            <person name="Eichinger L."/>
            <person name="Rivero F."/>
            <person name="Putnam N.H."/>
            <person name="West C.M."/>
            <person name="Loomis W.F."/>
            <person name="Chisholm R.L."/>
            <person name="Shaulsky G."/>
            <person name="Strassmann J.E."/>
            <person name="Queller D.C."/>
            <person name="Kuspa A."/>
            <person name="Grigoriev I.V."/>
        </authorList>
    </citation>
    <scope>NUCLEOTIDE SEQUENCE [LARGE SCALE GENOMIC DNA]</scope>
    <source>
        <strain evidence="2">QSDP1</strain>
    </source>
</reference>
<dbReference type="VEuPathDB" id="AmoebaDB:DICPUDRAFT_150268"/>
<dbReference type="RefSeq" id="XP_003286292.1">
    <property type="nucleotide sequence ID" value="XM_003286244.1"/>
</dbReference>
<name>F0ZFW4_DICPU</name>
<dbReference type="AlphaFoldDB" id="F0ZFW4"/>